<evidence type="ECO:0000313" key="2">
    <source>
        <dbReference type="EMBL" id="XAD56203.1"/>
    </source>
</evidence>
<feature type="transmembrane region" description="Helical" evidence="1">
    <location>
        <begin position="127"/>
        <end position="146"/>
    </location>
</feature>
<feature type="transmembrane region" description="Helical" evidence="1">
    <location>
        <begin position="90"/>
        <end position="112"/>
    </location>
</feature>
<keyword evidence="1" id="KW-0812">Transmembrane</keyword>
<evidence type="ECO:0008006" key="4">
    <source>
        <dbReference type="Google" id="ProtNLM"/>
    </source>
</evidence>
<evidence type="ECO:0000313" key="3">
    <source>
        <dbReference type="Proteomes" id="UP001453229"/>
    </source>
</evidence>
<keyword evidence="1" id="KW-0472">Membrane</keyword>
<accession>A0ABZ3CYS4</accession>
<dbReference type="RefSeq" id="WP_342596321.1">
    <property type="nucleotide sequence ID" value="NZ_CP151919.1"/>
</dbReference>
<proteinExistence type="predicted"/>
<keyword evidence="1" id="KW-1133">Transmembrane helix</keyword>
<name>A0ABZ3CYS4_9GAMM</name>
<keyword evidence="3" id="KW-1185">Reference proteome</keyword>
<gene>
    <name evidence="2" type="ORF">AAGT95_09475</name>
</gene>
<protein>
    <recommendedName>
        <fullName evidence="4">Holin</fullName>
    </recommendedName>
</protein>
<dbReference type="Proteomes" id="UP001453229">
    <property type="component" value="Chromosome"/>
</dbReference>
<feature type="transmembrane region" description="Helical" evidence="1">
    <location>
        <begin position="16"/>
        <end position="34"/>
    </location>
</feature>
<dbReference type="EMBL" id="CP151919">
    <property type="protein sequence ID" value="XAD56203.1"/>
    <property type="molecule type" value="Genomic_DNA"/>
</dbReference>
<reference evidence="2 3" key="1">
    <citation type="submission" date="2024-04" db="EMBL/GenBank/DDBJ databases">
        <title>Salinicola lusitanus LLJ914,a marine bacterium isolated from the Okinawa Trough.</title>
        <authorList>
            <person name="Li J."/>
        </authorList>
    </citation>
    <scope>NUCLEOTIDE SEQUENCE [LARGE SCALE GENOMIC DNA]</scope>
    <source>
        <strain evidence="2 3">LLJ914</strain>
    </source>
</reference>
<feature type="transmembrane region" description="Helical" evidence="1">
    <location>
        <begin position="46"/>
        <end position="70"/>
    </location>
</feature>
<evidence type="ECO:0000256" key="1">
    <source>
        <dbReference type="SAM" id="Phobius"/>
    </source>
</evidence>
<sequence>MAEINAQKQRISKKKVFYVAASLVLAALASWKLQPWFHSSEDAVTVLVTVFSILAGFLAAVMAIVANDRILRGRNWRQDTYYLRLIKNELLKYSIIFYIYLVTLVLSFVVSLDSHWPDWSQCWLERALLFTTTLGVLYSFQLPALISRKHVNAMQHQIRQRREKETGEH</sequence>
<organism evidence="2 3">
    <name type="scientific">Salinicola lusitanus</name>
    <dbReference type="NCBI Taxonomy" id="1949085"/>
    <lineage>
        <taxon>Bacteria</taxon>
        <taxon>Pseudomonadati</taxon>
        <taxon>Pseudomonadota</taxon>
        <taxon>Gammaproteobacteria</taxon>
        <taxon>Oceanospirillales</taxon>
        <taxon>Halomonadaceae</taxon>
        <taxon>Salinicola</taxon>
    </lineage>
</organism>